<sequence>MKSGPLLRAEQVVKRFGGVKALDGATVEVKPGFFTLLAGPNGSGKTTLINVITGVIPPDGGRIYYGGRDITKVPPHERRRLGIFRTFQTPRIAHRLTVLDNVVVGHLQQERPTLGGWQRGERELAERALQLLKLVGLDHMWDRPAGELSGGQMKLLELARAVMSGAEVLLLDEPAAGLNPSLALDLFKRLRDLAKSGVALLVVEHRLDLAIDYADYAYFMHEGKVVLEGPPQQVFTNPLVAQIYLGE</sequence>
<dbReference type="AlphaFoldDB" id="G7VG01"/>
<dbReference type="PANTHER" id="PTHR45772">
    <property type="entry name" value="CONSERVED COMPONENT OF ABC TRANSPORTER FOR NATURAL AMINO ACIDS-RELATED"/>
    <property type="match status" value="1"/>
</dbReference>
<dbReference type="SMART" id="SM00382">
    <property type="entry name" value="AAA"/>
    <property type="match status" value="1"/>
</dbReference>
<evidence type="ECO:0000256" key="3">
    <source>
        <dbReference type="ARBA" id="ARBA00022840"/>
    </source>
</evidence>
<accession>G7VG01</accession>
<dbReference type="PROSITE" id="PS50893">
    <property type="entry name" value="ABC_TRANSPORTER_2"/>
    <property type="match status" value="1"/>
</dbReference>
<dbReference type="OrthoDB" id="24644at2157"/>
<dbReference type="EMBL" id="CP003098">
    <property type="protein sequence ID" value="AET31808.1"/>
    <property type="molecule type" value="Genomic_DNA"/>
</dbReference>
<dbReference type="STRING" id="1104324.P186_0353"/>
<dbReference type="InterPro" id="IPR003439">
    <property type="entry name" value="ABC_transporter-like_ATP-bd"/>
</dbReference>
<feature type="domain" description="ABC transporter" evidence="4">
    <location>
        <begin position="7"/>
        <end position="247"/>
    </location>
</feature>
<gene>
    <name evidence="5" type="ORF">P186_0353</name>
</gene>
<dbReference type="Gene3D" id="3.40.50.300">
    <property type="entry name" value="P-loop containing nucleotide triphosphate hydrolases"/>
    <property type="match status" value="1"/>
</dbReference>
<dbReference type="Pfam" id="PF00005">
    <property type="entry name" value="ABC_tran"/>
    <property type="match status" value="1"/>
</dbReference>
<dbReference type="CDD" id="cd03219">
    <property type="entry name" value="ABC_Mj1267_LivG_branched"/>
    <property type="match status" value="1"/>
</dbReference>
<evidence type="ECO:0000313" key="5">
    <source>
        <dbReference type="EMBL" id="AET31808.1"/>
    </source>
</evidence>
<dbReference type="InterPro" id="IPR017871">
    <property type="entry name" value="ABC_transporter-like_CS"/>
</dbReference>
<keyword evidence="6" id="KW-1185">Reference proteome</keyword>
<dbReference type="eggNOG" id="arCOG00925">
    <property type="taxonomic scope" value="Archaea"/>
</dbReference>
<dbReference type="PANTHER" id="PTHR45772:SF5">
    <property type="entry name" value="BRANCHED-CHAIN AMINO ACID TRANSPORT ATP-BINDING PROTEIN LIVG-RELATED"/>
    <property type="match status" value="1"/>
</dbReference>
<protein>
    <submittedName>
        <fullName evidence="5">Branched-chain amino acid transport ATP-binding protein</fullName>
    </submittedName>
</protein>
<dbReference type="BioCyc" id="PSP1104324:GJSN-343-MONOMER"/>
<keyword evidence="1" id="KW-0813">Transport</keyword>
<keyword evidence="3 5" id="KW-0067">ATP-binding</keyword>
<name>G7VG01_9CREN</name>
<dbReference type="KEGG" id="pyr:P186_0353"/>
<evidence type="ECO:0000259" key="4">
    <source>
        <dbReference type="PROSITE" id="PS50893"/>
    </source>
</evidence>
<dbReference type="InterPro" id="IPR051120">
    <property type="entry name" value="ABC_AA/LPS_Transport"/>
</dbReference>
<organism evidence="5 6">
    <name type="scientific">Pyrobaculum ferrireducens</name>
    <dbReference type="NCBI Taxonomy" id="1104324"/>
    <lineage>
        <taxon>Archaea</taxon>
        <taxon>Thermoproteota</taxon>
        <taxon>Thermoprotei</taxon>
        <taxon>Thermoproteales</taxon>
        <taxon>Thermoproteaceae</taxon>
        <taxon>Pyrobaculum</taxon>
    </lineage>
</organism>
<reference evidence="5 6" key="1">
    <citation type="journal article" date="2012" name="J. Bacteriol.">
        <title>Complete genome sequence of strain 1860, a crenarchaeon of the genus pyrobaculum able to grow with various electron acceptors.</title>
        <authorList>
            <person name="Mardanov A.V."/>
            <person name="Gumerov V.M."/>
            <person name="Slobodkina G.B."/>
            <person name="Beletsky A.V."/>
            <person name="Bonch-Osmolovskaya E.A."/>
            <person name="Ravin N.V."/>
            <person name="Skryabin K.G."/>
        </authorList>
    </citation>
    <scope>NUCLEOTIDE SEQUENCE [LARGE SCALE GENOMIC DNA]</scope>
    <source>
        <strain evidence="5 6">1860</strain>
    </source>
</reference>
<proteinExistence type="predicted"/>
<dbReference type="PROSITE" id="PS00211">
    <property type="entry name" value="ABC_TRANSPORTER_1"/>
    <property type="match status" value="1"/>
</dbReference>
<dbReference type="GO" id="GO:0005886">
    <property type="term" value="C:plasma membrane"/>
    <property type="evidence" value="ECO:0007669"/>
    <property type="project" value="TreeGrafter"/>
</dbReference>
<dbReference type="Proteomes" id="UP000005867">
    <property type="component" value="Chromosome"/>
</dbReference>
<evidence type="ECO:0000313" key="6">
    <source>
        <dbReference type="Proteomes" id="UP000005867"/>
    </source>
</evidence>
<dbReference type="InterPro" id="IPR003593">
    <property type="entry name" value="AAA+_ATPase"/>
</dbReference>
<dbReference type="RefSeq" id="WP_014287636.1">
    <property type="nucleotide sequence ID" value="NC_016645.1"/>
</dbReference>
<dbReference type="SUPFAM" id="SSF52540">
    <property type="entry name" value="P-loop containing nucleoside triphosphate hydrolases"/>
    <property type="match status" value="1"/>
</dbReference>
<dbReference type="HOGENOM" id="CLU_000604_1_2_2"/>
<evidence type="ECO:0000256" key="1">
    <source>
        <dbReference type="ARBA" id="ARBA00022448"/>
    </source>
</evidence>
<dbReference type="GO" id="GO:0005524">
    <property type="term" value="F:ATP binding"/>
    <property type="evidence" value="ECO:0007669"/>
    <property type="project" value="UniProtKB-KW"/>
</dbReference>
<dbReference type="InterPro" id="IPR027417">
    <property type="entry name" value="P-loop_NTPase"/>
</dbReference>
<keyword evidence="2" id="KW-0547">Nucleotide-binding</keyword>
<dbReference type="GO" id="GO:0016887">
    <property type="term" value="F:ATP hydrolysis activity"/>
    <property type="evidence" value="ECO:0007669"/>
    <property type="project" value="InterPro"/>
</dbReference>
<dbReference type="GeneID" id="11594619"/>
<evidence type="ECO:0000256" key="2">
    <source>
        <dbReference type="ARBA" id="ARBA00022741"/>
    </source>
</evidence>